<name>A0ABM8ZU42_9VIBR</name>
<dbReference type="InterPro" id="IPR000160">
    <property type="entry name" value="GGDEF_dom"/>
</dbReference>
<dbReference type="PROSITE" id="PS50887">
    <property type="entry name" value="GGDEF"/>
    <property type="match status" value="1"/>
</dbReference>
<dbReference type="InterPro" id="IPR050469">
    <property type="entry name" value="Diguanylate_Cyclase"/>
</dbReference>
<dbReference type="PANTHER" id="PTHR45138">
    <property type="entry name" value="REGULATORY COMPONENTS OF SENSORY TRANSDUCTION SYSTEM"/>
    <property type="match status" value="1"/>
</dbReference>
<dbReference type="SUPFAM" id="SSF55073">
    <property type="entry name" value="Nucleotide cyclase"/>
    <property type="match status" value="1"/>
</dbReference>
<dbReference type="InterPro" id="IPR003018">
    <property type="entry name" value="GAF"/>
</dbReference>
<feature type="coiled-coil region" evidence="3">
    <location>
        <begin position="335"/>
        <end position="373"/>
    </location>
</feature>
<dbReference type="PANTHER" id="PTHR45138:SF9">
    <property type="entry name" value="DIGUANYLATE CYCLASE DGCM-RELATED"/>
    <property type="match status" value="1"/>
</dbReference>
<evidence type="ECO:0000259" key="4">
    <source>
        <dbReference type="PROSITE" id="PS50887"/>
    </source>
</evidence>
<feature type="domain" description="GGDEF" evidence="4">
    <location>
        <begin position="401"/>
        <end position="538"/>
    </location>
</feature>
<dbReference type="SMART" id="SM00267">
    <property type="entry name" value="GGDEF"/>
    <property type="match status" value="1"/>
</dbReference>
<dbReference type="NCBIfam" id="TIGR00254">
    <property type="entry name" value="GGDEF"/>
    <property type="match status" value="1"/>
</dbReference>
<dbReference type="InterPro" id="IPR029787">
    <property type="entry name" value="Nucleotide_cyclase"/>
</dbReference>
<sequence>MSDVDLIRLFHERISRQLSEAHSLSTVCEIICRSLSEHLSYRYIGLFIVHENTWSVITEMNEGNIHFYMQPKPFDNNLCVPFHHISPCLRSRKEYRLTLQNTDTRIILPLLRRNRLIGLLVLDVQNQYQFCSKPLRLLTSLLAAELEARNYVYHVSHTQQQTRSAEQALWQSQQEQRILLDQLQALHDISFQLWKCNSLDEMLKYAVEMGKERLMVDRLAIFLLDGDNKMQGTYGTDMQGNLVSEHAFLTEIPDNLMLRTALNKHQYIAIEDNVPLWHDFKKVGTGWNAVISLWDGDTPVGWIAADNLLTGMPLQSYHKQLLKQFASTISQHLIRRRAEEDLLTLNQKLEQRVTERTQALEQVNAELERLSQEDALTSVANRRVFDYTFHNEWHRAMRHHQPLSLLIIDVDHFKRYNDHFGHSAGDRCLRQLAQSIQQCERRAGALFARYGGEEFIYLLPNTEQAEAEVIAKRIMTTVAKLQLPHAPNLNQKIVTVSIGGASIIPNVGMARGELFGQADKALYEAKSQGRSQYYFAGEAIAVS</sequence>
<dbReference type="Gene3D" id="3.30.70.270">
    <property type="match status" value="1"/>
</dbReference>
<dbReference type="EC" id="2.7.7.65" evidence="1"/>
<dbReference type="EMBL" id="CAKLDI010000001">
    <property type="protein sequence ID" value="CAH0533848.1"/>
    <property type="molecule type" value="Genomic_DNA"/>
</dbReference>
<reference evidence="5" key="1">
    <citation type="submission" date="2021-11" db="EMBL/GenBank/DDBJ databases">
        <authorList>
            <person name="Rodrigo-Torres L."/>
            <person name="Arahal R. D."/>
            <person name="Lucena T."/>
        </authorList>
    </citation>
    <scope>NUCLEOTIDE SEQUENCE</scope>
    <source>
        <strain evidence="5">CECT 7929</strain>
    </source>
</reference>
<dbReference type="RefSeq" id="WP_237466264.1">
    <property type="nucleotide sequence ID" value="NZ_CAKLDI010000001.1"/>
</dbReference>
<keyword evidence="3" id="KW-0175">Coiled coil</keyword>
<gene>
    <name evidence="5" type="ORF">VST7929_01724</name>
</gene>
<dbReference type="InterPro" id="IPR043128">
    <property type="entry name" value="Rev_trsase/Diguanyl_cyclase"/>
</dbReference>
<dbReference type="InterPro" id="IPR029016">
    <property type="entry name" value="GAF-like_dom_sf"/>
</dbReference>
<accession>A0ABM8ZU42</accession>
<evidence type="ECO:0000256" key="1">
    <source>
        <dbReference type="ARBA" id="ARBA00012528"/>
    </source>
</evidence>
<dbReference type="Pfam" id="PF00990">
    <property type="entry name" value="GGDEF"/>
    <property type="match status" value="1"/>
</dbReference>
<dbReference type="Gene3D" id="3.30.450.40">
    <property type="match status" value="2"/>
</dbReference>
<evidence type="ECO:0000313" key="5">
    <source>
        <dbReference type="EMBL" id="CAH0533848.1"/>
    </source>
</evidence>
<dbReference type="Proteomes" id="UP000838672">
    <property type="component" value="Unassembled WGS sequence"/>
</dbReference>
<organism evidence="5 6">
    <name type="scientific">Vibrio stylophorae</name>
    <dbReference type="NCBI Taxonomy" id="659351"/>
    <lineage>
        <taxon>Bacteria</taxon>
        <taxon>Pseudomonadati</taxon>
        <taxon>Pseudomonadota</taxon>
        <taxon>Gammaproteobacteria</taxon>
        <taxon>Vibrionales</taxon>
        <taxon>Vibrionaceae</taxon>
        <taxon>Vibrio</taxon>
    </lineage>
</organism>
<dbReference type="SUPFAM" id="SSF55781">
    <property type="entry name" value="GAF domain-like"/>
    <property type="match status" value="2"/>
</dbReference>
<evidence type="ECO:0000313" key="6">
    <source>
        <dbReference type="Proteomes" id="UP000838672"/>
    </source>
</evidence>
<comment type="catalytic activity">
    <reaction evidence="2">
        <text>2 GTP = 3',3'-c-di-GMP + 2 diphosphate</text>
        <dbReference type="Rhea" id="RHEA:24898"/>
        <dbReference type="ChEBI" id="CHEBI:33019"/>
        <dbReference type="ChEBI" id="CHEBI:37565"/>
        <dbReference type="ChEBI" id="CHEBI:58805"/>
        <dbReference type="EC" id="2.7.7.65"/>
    </reaction>
</comment>
<keyword evidence="6" id="KW-1185">Reference proteome</keyword>
<evidence type="ECO:0000256" key="2">
    <source>
        <dbReference type="ARBA" id="ARBA00034247"/>
    </source>
</evidence>
<dbReference type="CDD" id="cd01949">
    <property type="entry name" value="GGDEF"/>
    <property type="match status" value="1"/>
</dbReference>
<protein>
    <recommendedName>
        <fullName evidence="1">diguanylate cyclase</fullName>
        <ecNumber evidence="1">2.7.7.65</ecNumber>
    </recommendedName>
</protein>
<comment type="caution">
    <text evidence="5">The sequence shown here is derived from an EMBL/GenBank/DDBJ whole genome shotgun (WGS) entry which is preliminary data.</text>
</comment>
<dbReference type="Pfam" id="PF01590">
    <property type="entry name" value="GAF"/>
    <property type="match status" value="1"/>
</dbReference>
<evidence type="ECO:0000256" key="3">
    <source>
        <dbReference type="SAM" id="Coils"/>
    </source>
</evidence>
<proteinExistence type="predicted"/>